<dbReference type="CDD" id="cd00009">
    <property type="entry name" value="AAA"/>
    <property type="match status" value="1"/>
</dbReference>
<gene>
    <name evidence="9" type="ORF">SAMN04488029_1434</name>
</gene>
<dbReference type="InterPro" id="IPR025943">
    <property type="entry name" value="Sigma_54_int_dom_ATP-bd_2"/>
</dbReference>
<dbReference type="InterPro" id="IPR058031">
    <property type="entry name" value="AAA_lid_NorR"/>
</dbReference>
<dbReference type="SUPFAM" id="SSF52172">
    <property type="entry name" value="CheY-like"/>
    <property type="match status" value="1"/>
</dbReference>
<dbReference type="OrthoDB" id="9782110at2"/>
<dbReference type="GO" id="GO:0006355">
    <property type="term" value="P:regulation of DNA-templated transcription"/>
    <property type="evidence" value="ECO:0007669"/>
    <property type="project" value="InterPro"/>
</dbReference>
<dbReference type="PANTHER" id="PTHR32071">
    <property type="entry name" value="TRANSCRIPTIONAL REGULATORY PROTEIN"/>
    <property type="match status" value="1"/>
</dbReference>
<feature type="domain" description="Response regulatory" evidence="8">
    <location>
        <begin position="34"/>
        <end position="153"/>
    </location>
</feature>
<dbReference type="FunFam" id="3.40.50.300:FF:000006">
    <property type="entry name" value="DNA-binding transcriptional regulator NtrC"/>
    <property type="match status" value="1"/>
</dbReference>
<keyword evidence="2" id="KW-0067">ATP-binding</keyword>
<protein>
    <submittedName>
        <fullName evidence="9">DNA-binding transcriptional response regulator, NtrC family, contains REC, AAA-type ATPase, and a Fis-type DNA-binding domains</fullName>
    </submittedName>
</protein>
<evidence type="ECO:0000256" key="1">
    <source>
        <dbReference type="ARBA" id="ARBA00022741"/>
    </source>
</evidence>
<proteinExistence type="predicted"/>
<dbReference type="Pfam" id="PF00158">
    <property type="entry name" value="Sigma54_activat"/>
    <property type="match status" value="1"/>
</dbReference>
<dbReference type="Gene3D" id="1.10.10.60">
    <property type="entry name" value="Homeodomain-like"/>
    <property type="match status" value="1"/>
</dbReference>
<evidence type="ECO:0000259" key="7">
    <source>
        <dbReference type="PROSITE" id="PS50045"/>
    </source>
</evidence>
<evidence type="ECO:0000256" key="5">
    <source>
        <dbReference type="ARBA" id="ARBA00023163"/>
    </source>
</evidence>
<dbReference type="PROSITE" id="PS50110">
    <property type="entry name" value="RESPONSE_REGULATORY"/>
    <property type="match status" value="1"/>
</dbReference>
<dbReference type="SUPFAM" id="SSF46689">
    <property type="entry name" value="Homeodomain-like"/>
    <property type="match status" value="1"/>
</dbReference>
<dbReference type="Pfam" id="PF00072">
    <property type="entry name" value="Response_reg"/>
    <property type="match status" value="1"/>
</dbReference>
<dbReference type="PROSITE" id="PS00676">
    <property type="entry name" value="SIGMA54_INTERACT_2"/>
    <property type="match status" value="1"/>
</dbReference>
<evidence type="ECO:0000313" key="10">
    <source>
        <dbReference type="Proteomes" id="UP000192472"/>
    </source>
</evidence>
<dbReference type="GO" id="GO:0043565">
    <property type="term" value="F:sequence-specific DNA binding"/>
    <property type="evidence" value="ECO:0007669"/>
    <property type="project" value="InterPro"/>
</dbReference>
<dbReference type="PROSITE" id="PS50045">
    <property type="entry name" value="SIGMA54_INTERACT_4"/>
    <property type="match status" value="1"/>
</dbReference>
<dbReference type="PRINTS" id="PR01590">
    <property type="entry name" value="HTHFIS"/>
</dbReference>
<dbReference type="PANTHER" id="PTHR32071:SF113">
    <property type="entry name" value="ALGINATE BIOSYNTHESIS TRANSCRIPTIONAL REGULATORY PROTEIN ALGB"/>
    <property type="match status" value="1"/>
</dbReference>
<dbReference type="Pfam" id="PF02954">
    <property type="entry name" value="HTH_8"/>
    <property type="match status" value="1"/>
</dbReference>
<evidence type="ECO:0000259" key="8">
    <source>
        <dbReference type="PROSITE" id="PS50110"/>
    </source>
</evidence>
<feature type="domain" description="Sigma-54 factor interaction" evidence="7">
    <location>
        <begin position="183"/>
        <end position="412"/>
    </location>
</feature>
<accession>A0A1W2G8P9</accession>
<dbReference type="InterPro" id="IPR025944">
    <property type="entry name" value="Sigma_54_int_dom_CS"/>
</dbReference>
<dbReference type="Gene3D" id="1.10.8.60">
    <property type="match status" value="1"/>
</dbReference>
<dbReference type="STRING" id="692418.SAMN04488029_1434"/>
<reference evidence="9 10" key="1">
    <citation type="submission" date="2017-04" db="EMBL/GenBank/DDBJ databases">
        <authorList>
            <person name="Afonso C.L."/>
            <person name="Miller P.J."/>
            <person name="Scott M.A."/>
            <person name="Spackman E."/>
            <person name="Goraichik I."/>
            <person name="Dimitrov K.M."/>
            <person name="Suarez D.L."/>
            <person name="Swayne D.E."/>
        </authorList>
    </citation>
    <scope>NUCLEOTIDE SEQUENCE [LARGE SCALE GENOMIC DNA]</scope>
    <source>
        <strain evidence="9 10">DSM 26133</strain>
    </source>
</reference>
<dbReference type="InterPro" id="IPR011006">
    <property type="entry name" value="CheY-like_superfamily"/>
</dbReference>
<dbReference type="EMBL" id="FWYF01000001">
    <property type="protein sequence ID" value="SMD33070.1"/>
    <property type="molecule type" value="Genomic_DNA"/>
</dbReference>
<dbReference type="InterPro" id="IPR001789">
    <property type="entry name" value="Sig_transdc_resp-reg_receiver"/>
</dbReference>
<evidence type="ECO:0000256" key="6">
    <source>
        <dbReference type="PROSITE-ProRule" id="PRU00169"/>
    </source>
</evidence>
<dbReference type="InterPro" id="IPR027417">
    <property type="entry name" value="P-loop_NTPase"/>
</dbReference>
<keyword evidence="4 9" id="KW-0238">DNA-binding</keyword>
<keyword evidence="5" id="KW-0804">Transcription</keyword>
<sequence length="486" mass="55415">MCSERSWLIFQCLAHILSYKNSLKKKTVEKELGNILIIDDDEDVLFAAKMLLKKHAKNVIIEKNPKKIPFLMNNDTYDVILLDMNFSKDITSGKEGFYWLEQILERDPKAVVILITAFGDVEMAVRALKEGATDFVLKPWQNEKLLATLNTAVKLKKSYKEVDQLKSAKKQLEEEINQPFKEIIGESQAIKDVFKIIEKVAQTDANVLILGENGTGKELISRAIHTQSHRKDNVFVGVDMGAITETLFESELFGHKKGSFTDAKEDRTGRFEVANKGTLFLDEIGNLSMPLQSKLLTVIQNRQVTRIGANKPVNIDIRLVCATNMPIYDMVEDSTFRQDLLYRINTVEIHLPSLRERLDDIPLLAEHFVKTYSSKYRKSGKKIGAAALKKLQKYHWPGNIRELQHAIERAVIMSDESSLTPDDFFFLNHKPEGQSNDQENTFNLDEVERNVIKKAIDRHDGNISKAAKELGLTRASLYRRLEKHGL</sequence>
<dbReference type="SMART" id="SM00448">
    <property type="entry name" value="REC"/>
    <property type="match status" value="1"/>
</dbReference>
<feature type="modified residue" description="4-aspartylphosphate" evidence="6">
    <location>
        <position position="83"/>
    </location>
</feature>
<keyword evidence="1" id="KW-0547">Nucleotide-binding</keyword>
<evidence type="ECO:0000256" key="4">
    <source>
        <dbReference type="ARBA" id="ARBA00023125"/>
    </source>
</evidence>
<dbReference type="InterPro" id="IPR002078">
    <property type="entry name" value="Sigma_54_int"/>
</dbReference>
<organism evidence="9 10">
    <name type="scientific">Reichenbachiella faecimaris</name>
    <dbReference type="NCBI Taxonomy" id="692418"/>
    <lineage>
        <taxon>Bacteria</taxon>
        <taxon>Pseudomonadati</taxon>
        <taxon>Bacteroidota</taxon>
        <taxon>Cytophagia</taxon>
        <taxon>Cytophagales</taxon>
        <taxon>Reichenbachiellaceae</taxon>
        <taxon>Reichenbachiella</taxon>
    </lineage>
</organism>
<dbReference type="InterPro" id="IPR003593">
    <property type="entry name" value="AAA+_ATPase"/>
</dbReference>
<dbReference type="InterPro" id="IPR002197">
    <property type="entry name" value="HTH_Fis"/>
</dbReference>
<dbReference type="GO" id="GO:0000160">
    <property type="term" value="P:phosphorelay signal transduction system"/>
    <property type="evidence" value="ECO:0007669"/>
    <property type="project" value="InterPro"/>
</dbReference>
<dbReference type="Pfam" id="PF25601">
    <property type="entry name" value="AAA_lid_14"/>
    <property type="match status" value="1"/>
</dbReference>
<dbReference type="Gene3D" id="3.40.50.2300">
    <property type="match status" value="1"/>
</dbReference>
<dbReference type="AlphaFoldDB" id="A0A1W2G8P9"/>
<keyword evidence="3" id="KW-0805">Transcription regulation</keyword>
<evidence type="ECO:0000313" key="9">
    <source>
        <dbReference type="EMBL" id="SMD33070.1"/>
    </source>
</evidence>
<dbReference type="GO" id="GO:0005524">
    <property type="term" value="F:ATP binding"/>
    <property type="evidence" value="ECO:0007669"/>
    <property type="project" value="UniProtKB-KW"/>
</dbReference>
<name>A0A1W2G8P9_REIFA</name>
<dbReference type="Gene3D" id="3.40.50.300">
    <property type="entry name" value="P-loop containing nucleotide triphosphate hydrolases"/>
    <property type="match status" value="1"/>
</dbReference>
<dbReference type="PROSITE" id="PS00688">
    <property type="entry name" value="SIGMA54_INTERACT_3"/>
    <property type="match status" value="1"/>
</dbReference>
<evidence type="ECO:0000256" key="3">
    <source>
        <dbReference type="ARBA" id="ARBA00023015"/>
    </source>
</evidence>
<dbReference type="Proteomes" id="UP000192472">
    <property type="component" value="Unassembled WGS sequence"/>
</dbReference>
<dbReference type="SUPFAM" id="SSF52540">
    <property type="entry name" value="P-loop containing nucleoside triphosphate hydrolases"/>
    <property type="match status" value="1"/>
</dbReference>
<dbReference type="SMART" id="SM00382">
    <property type="entry name" value="AAA"/>
    <property type="match status" value="1"/>
</dbReference>
<keyword evidence="6" id="KW-0597">Phosphoprotein</keyword>
<evidence type="ECO:0000256" key="2">
    <source>
        <dbReference type="ARBA" id="ARBA00022840"/>
    </source>
</evidence>
<dbReference type="InterPro" id="IPR009057">
    <property type="entry name" value="Homeodomain-like_sf"/>
</dbReference>
<keyword evidence="10" id="KW-1185">Reference proteome</keyword>